<dbReference type="EMBL" id="QGDH01000005">
    <property type="protein sequence ID" value="RAR16174.1"/>
    <property type="molecule type" value="Genomic_DNA"/>
</dbReference>
<keyword evidence="2" id="KW-1185">Reference proteome</keyword>
<proteinExistence type="predicted"/>
<evidence type="ECO:0000313" key="1">
    <source>
        <dbReference type="EMBL" id="RAR16174.1"/>
    </source>
</evidence>
<comment type="caution">
    <text evidence="1">The sequence shown here is derived from an EMBL/GenBank/DDBJ whole genome shotgun (WGS) entry which is preliminary data.</text>
</comment>
<reference evidence="2" key="1">
    <citation type="submission" date="2018-05" db="EMBL/GenBank/DDBJ databases">
        <title>Draft genome sequence of Stemphylium lycopersici strain CIDEFI 213.</title>
        <authorList>
            <person name="Medina R."/>
            <person name="Franco M.E.E."/>
            <person name="Lucentini C.G."/>
            <person name="Saparrat M.C.N."/>
            <person name="Balatti P.A."/>
        </authorList>
    </citation>
    <scope>NUCLEOTIDE SEQUENCE [LARGE SCALE GENOMIC DNA]</scope>
    <source>
        <strain evidence="2">CIDEFI 213</strain>
    </source>
</reference>
<protein>
    <submittedName>
        <fullName evidence="1">Uncharacterized protein</fullName>
    </submittedName>
</protein>
<gene>
    <name evidence="1" type="ORF">DDE83_000531</name>
</gene>
<evidence type="ECO:0000313" key="2">
    <source>
        <dbReference type="Proteomes" id="UP000249619"/>
    </source>
</evidence>
<organism evidence="1 2">
    <name type="scientific">Stemphylium lycopersici</name>
    <name type="common">Tomato gray leaf spot disease fungus</name>
    <name type="synonym">Thyrospora lycopersici</name>
    <dbReference type="NCBI Taxonomy" id="183478"/>
    <lineage>
        <taxon>Eukaryota</taxon>
        <taxon>Fungi</taxon>
        <taxon>Dikarya</taxon>
        <taxon>Ascomycota</taxon>
        <taxon>Pezizomycotina</taxon>
        <taxon>Dothideomycetes</taxon>
        <taxon>Pleosporomycetidae</taxon>
        <taxon>Pleosporales</taxon>
        <taxon>Pleosporineae</taxon>
        <taxon>Pleosporaceae</taxon>
        <taxon>Stemphylium</taxon>
    </lineage>
</organism>
<accession>A0A364NFS1</accession>
<dbReference type="Proteomes" id="UP000249619">
    <property type="component" value="Unassembled WGS sequence"/>
</dbReference>
<dbReference type="AlphaFoldDB" id="A0A364NFS1"/>
<sequence>MAAKYSRRPSYLQGPLSPSIIPDLAILPQPLPAEKLPCGQLVSKASKHTSKALEDRDYDDIGTRWYAFPKTIYMQHAKPSRYKDVIFFNTEDGHFVESFGGTHLLQKPLDKGTEAGTIEAEEQSVRLLKDAEAALNKVWQDEEAKKWIKEQDEAGFVVANRQVSNASYRRARLVDIGNNNWEVVREVGSEDTSGKRRDSGLPIETNSKWDVVGVVVKKIVVDGDEVRLGEELGAQYWS</sequence>
<name>A0A364NFS1_STELY</name>